<evidence type="ECO:0008006" key="4">
    <source>
        <dbReference type="Google" id="ProtNLM"/>
    </source>
</evidence>
<protein>
    <recommendedName>
        <fullName evidence="4">Efflux RND transporter periplasmic adaptor subunit</fullName>
    </recommendedName>
</protein>
<feature type="region of interest" description="Disordered" evidence="1">
    <location>
        <begin position="204"/>
        <end position="226"/>
    </location>
</feature>
<organism evidence="2 3">
    <name type="scientific">Lysinimonas soli</name>
    <dbReference type="NCBI Taxonomy" id="1074233"/>
    <lineage>
        <taxon>Bacteria</taxon>
        <taxon>Bacillati</taxon>
        <taxon>Actinomycetota</taxon>
        <taxon>Actinomycetes</taxon>
        <taxon>Micrococcales</taxon>
        <taxon>Microbacteriaceae</taxon>
        <taxon>Lysinimonas</taxon>
    </lineage>
</organism>
<name>A0ABW0NLR9_9MICO</name>
<feature type="compositionally biased region" description="Gly residues" evidence="1">
    <location>
        <begin position="209"/>
        <end position="225"/>
    </location>
</feature>
<accession>A0ABW0NLR9</accession>
<sequence length="336" mass="32241">MSISRKWVFPILRLVILAVIAAALVKLAFLGGFGGGASDAAVPTGAVSDPTIQVEEGSIANDVVLDATIEADPAVPVRATLDGVVRKVMVSAGQAVAPTTPVLTIRSETPNPDGTTSIRTITVTAGAAGTLSALPVLVGQTVSIGDAIAQVAPSSFSVAASIPAAQQYRLLNKPTDGSTAITGGPAPFTCTGLTISTPLAGADATTTGGSAGSGPGTGGATGSSGGTATVRCAVPAGVTVFAGLAAKLTIDGGKAENVLVVPTTAVDGAAGSGTVYLPGVGGASPAKQAVTLGLTDGVRVQITGGLKKGDTILQFVPGAPAPGPTDGAVVMGGVGG</sequence>
<dbReference type="InterPro" id="IPR011053">
    <property type="entry name" value="Single_hybrid_motif"/>
</dbReference>
<evidence type="ECO:0000313" key="2">
    <source>
        <dbReference type="EMBL" id="MFC5501366.1"/>
    </source>
</evidence>
<dbReference type="Gene3D" id="2.40.50.100">
    <property type="match status" value="1"/>
</dbReference>
<dbReference type="Gene3D" id="2.40.420.20">
    <property type="match status" value="1"/>
</dbReference>
<evidence type="ECO:0000256" key="1">
    <source>
        <dbReference type="SAM" id="MobiDB-lite"/>
    </source>
</evidence>
<dbReference type="SUPFAM" id="SSF51230">
    <property type="entry name" value="Single hybrid motif"/>
    <property type="match status" value="1"/>
</dbReference>
<evidence type="ECO:0000313" key="3">
    <source>
        <dbReference type="Proteomes" id="UP001596039"/>
    </source>
</evidence>
<proteinExistence type="predicted"/>
<keyword evidence="3" id="KW-1185">Reference proteome</keyword>
<comment type="caution">
    <text evidence="2">The sequence shown here is derived from an EMBL/GenBank/DDBJ whole genome shotgun (WGS) entry which is preliminary data.</text>
</comment>
<dbReference type="Proteomes" id="UP001596039">
    <property type="component" value="Unassembled WGS sequence"/>
</dbReference>
<dbReference type="RefSeq" id="WP_386738961.1">
    <property type="nucleotide sequence ID" value="NZ_JBHSMG010000001.1"/>
</dbReference>
<reference evidence="3" key="1">
    <citation type="journal article" date="2019" name="Int. J. Syst. Evol. Microbiol.">
        <title>The Global Catalogue of Microorganisms (GCM) 10K type strain sequencing project: providing services to taxonomists for standard genome sequencing and annotation.</title>
        <authorList>
            <consortium name="The Broad Institute Genomics Platform"/>
            <consortium name="The Broad Institute Genome Sequencing Center for Infectious Disease"/>
            <person name="Wu L."/>
            <person name="Ma J."/>
        </authorList>
    </citation>
    <scope>NUCLEOTIDE SEQUENCE [LARGE SCALE GENOMIC DNA]</scope>
    <source>
        <strain evidence="3">CGMCC 4.6997</strain>
    </source>
</reference>
<dbReference type="PANTHER" id="PTHR30469">
    <property type="entry name" value="MULTIDRUG RESISTANCE PROTEIN MDTA"/>
    <property type="match status" value="1"/>
</dbReference>
<gene>
    <name evidence="2" type="ORF">ACFPJ4_03815</name>
</gene>
<dbReference type="EMBL" id="JBHSMG010000001">
    <property type="protein sequence ID" value="MFC5501366.1"/>
    <property type="molecule type" value="Genomic_DNA"/>
</dbReference>